<dbReference type="AlphaFoldDB" id="A0A7C9DAH9"/>
<organism evidence="1">
    <name type="scientific">Opuntia streptacantha</name>
    <name type="common">Prickly pear cactus</name>
    <name type="synonym">Opuntia cardona</name>
    <dbReference type="NCBI Taxonomy" id="393608"/>
    <lineage>
        <taxon>Eukaryota</taxon>
        <taxon>Viridiplantae</taxon>
        <taxon>Streptophyta</taxon>
        <taxon>Embryophyta</taxon>
        <taxon>Tracheophyta</taxon>
        <taxon>Spermatophyta</taxon>
        <taxon>Magnoliopsida</taxon>
        <taxon>eudicotyledons</taxon>
        <taxon>Gunneridae</taxon>
        <taxon>Pentapetalae</taxon>
        <taxon>Caryophyllales</taxon>
        <taxon>Cactineae</taxon>
        <taxon>Cactaceae</taxon>
        <taxon>Opuntioideae</taxon>
        <taxon>Opuntia</taxon>
    </lineage>
</organism>
<reference evidence="1" key="2">
    <citation type="submission" date="2020-07" db="EMBL/GenBank/DDBJ databases">
        <authorList>
            <person name="Vera ALvarez R."/>
            <person name="Arias-Moreno D.M."/>
            <person name="Jimenez-Jacinto V."/>
            <person name="Jimenez-Bremont J.F."/>
            <person name="Swaminathan K."/>
            <person name="Moose S.P."/>
            <person name="Guerrero-Gonzalez M.L."/>
            <person name="Marino-Ramirez L."/>
            <person name="Landsman D."/>
            <person name="Rodriguez-Kessler M."/>
            <person name="Delgado-Sanchez P."/>
        </authorList>
    </citation>
    <scope>NUCLEOTIDE SEQUENCE</scope>
    <source>
        <tissue evidence="1">Cladode</tissue>
    </source>
</reference>
<dbReference type="EMBL" id="GISG01096779">
    <property type="protein sequence ID" value="MBA4635783.1"/>
    <property type="molecule type" value="Transcribed_RNA"/>
</dbReference>
<name>A0A7C9DAH9_OPUST</name>
<dbReference type="EMBL" id="GISG01096780">
    <property type="protein sequence ID" value="MBA4635784.1"/>
    <property type="molecule type" value="Transcribed_RNA"/>
</dbReference>
<protein>
    <submittedName>
        <fullName evidence="1">Uncharacterized protein</fullName>
    </submittedName>
</protein>
<evidence type="ECO:0000313" key="1">
    <source>
        <dbReference type="EMBL" id="MBA4635783.1"/>
    </source>
</evidence>
<accession>A0A7C9DAH9</accession>
<proteinExistence type="predicted"/>
<reference evidence="1" key="1">
    <citation type="journal article" date="2013" name="J. Plant Res.">
        <title>Effect of fungi and light on seed germination of three Opuntia species from semiarid lands of central Mexico.</title>
        <authorList>
            <person name="Delgado-Sanchez P."/>
            <person name="Jimenez-Bremont J.F."/>
            <person name="Guerrero-Gonzalez Mde L."/>
            <person name="Flores J."/>
        </authorList>
    </citation>
    <scope>NUCLEOTIDE SEQUENCE</scope>
    <source>
        <tissue evidence="1">Cladode</tissue>
    </source>
</reference>
<sequence length="122" mass="13336">MVFGSDTINSRTSFQVGLRSLYLVDVRFRCPSKSTTTYGLEVPCPSLGSKSRASTTSTISFRTTPPGGCRGGDVEFIPNHSLISKLFLELVVVGVKEKQTGWPLIAAKRVVDNVVLCVFLFF</sequence>